<organism evidence="1 2">
    <name type="scientific">Sphagnum troendelagicum</name>
    <dbReference type="NCBI Taxonomy" id="128251"/>
    <lineage>
        <taxon>Eukaryota</taxon>
        <taxon>Viridiplantae</taxon>
        <taxon>Streptophyta</taxon>
        <taxon>Embryophyta</taxon>
        <taxon>Bryophyta</taxon>
        <taxon>Sphagnophytina</taxon>
        <taxon>Sphagnopsida</taxon>
        <taxon>Sphagnales</taxon>
        <taxon>Sphagnaceae</taxon>
        <taxon>Sphagnum</taxon>
    </lineage>
</organism>
<dbReference type="Proteomes" id="UP001497512">
    <property type="component" value="Chromosome 8"/>
</dbReference>
<reference evidence="1" key="1">
    <citation type="submission" date="2024-02" db="EMBL/GenBank/DDBJ databases">
        <authorList>
            <consortium name="ELIXIR-Norway"/>
            <consortium name="Elixir Norway"/>
        </authorList>
    </citation>
    <scope>NUCLEOTIDE SEQUENCE</scope>
</reference>
<keyword evidence="2" id="KW-1185">Reference proteome</keyword>
<proteinExistence type="predicted"/>
<protein>
    <submittedName>
        <fullName evidence="1">Uncharacterized protein</fullName>
    </submittedName>
</protein>
<dbReference type="EMBL" id="OZ019900">
    <property type="protein sequence ID" value="CAK9235599.1"/>
    <property type="molecule type" value="Genomic_DNA"/>
</dbReference>
<accession>A0ABP0V4D8</accession>
<evidence type="ECO:0000313" key="2">
    <source>
        <dbReference type="Proteomes" id="UP001497512"/>
    </source>
</evidence>
<evidence type="ECO:0000313" key="1">
    <source>
        <dbReference type="EMBL" id="CAK9235599.1"/>
    </source>
</evidence>
<gene>
    <name evidence="1" type="ORF">CSSPTR1EN2_LOCUS22797</name>
</gene>
<sequence>MQFTQLAAQDDENMLREALQSSAADVNQLFHKRGKQFMGIDSMGFLQILQSSAVDANHLVHKKR</sequence>
<name>A0ABP0V4D8_9BRYO</name>